<comment type="similarity">
    <text evidence="2">Belongs to the KHG/KDPG aldolase family.</text>
</comment>
<dbReference type="PANTHER" id="PTHR30246:SF1">
    <property type="entry name" value="2-DEHYDRO-3-DEOXY-6-PHOSPHOGALACTONATE ALDOLASE-RELATED"/>
    <property type="match status" value="1"/>
</dbReference>
<comment type="pathway">
    <text evidence="1">Carbohydrate acid metabolism.</text>
</comment>
<evidence type="ECO:0000313" key="7">
    <source>
        <dbReference type="Proteomes" id="UP000264141"/>
    </source>
</evidence>
<evidence type="ECO:0000313" key="6">
    <source>
        <dbReference type="EMBL" id="HCE16401.1"/>
    </source>
</evidence>
<evidence type="ECO:0000256" key="5">
    <source>
        <dbReference type="ARBA" id="ARBA00023277"/>
    </source>
</evidence>
<sequence>MKSYEKMQRIRQTGVIAILRASSSDQLVAAAEAVRAGGICAIEVTMTTPGALQVISEAVARFGDEVLFGAGTVLDAETARAAILAGAAFLVTPTLNRKVIRLARRYSVPVMPGCYTPTEMLEAWEAGADMIKFFPASVGGPAMLRAILAPLPQLEVAPVGGVTLENAAEFIRAGAAALGVGGELVNQKLLDAGDFPEITRRAAAFLAEVARGRTRP</sequence>
<accession>A0A3D1JCV1</accession>
<keyword evidence="4" id="KW-0456">Lyase</keyword>
<dbReference type="PANTHER" id="PTHR30246">
    <property type="entry name" value="2-KETO-3-DEOXY-6-PHOSPHOGLUCONATE ALDOLASE"/>
    <property type="match status" value="1"/>
</dbReference>
<dbReference type="InterPro" id="IPR000887">
    <property type="entry name" value="Aldlse_KDPG_KHG"/>
</dbReference>
<comment type="subunit">
    <text evidence="3">Homotrimer.</text>
</comment>
<dbReference type="CDD" id="cd00452">
    <property type="entry name" value="KDPG_aldolase"/>
    <property type="match status" value="1"/>
</dbReference>
<dbReference type="Pfam" id="PF01081">
    <property type="entry name" value="Aldolase"/>
    <property type="match status" value="1"/>
</dbReference>
<keyword evidence="5" id="KW-0119">Carbohydrate metabolism</keyword>
<evidence type="ECO:0000256" key="2">
    <source>
        <dbReference type="ARBA" id="ARBA00006906"/>
    </source>
</evidence>
<dbReference type="Proteomes" id="UP000264141">
    <property type="component" value="Unassembled WGS sequence"/>
</dbReference>
<protein>
    <submittedName>
        <fullName evidence="6">2-dehydro-3-deoxyphosphogluconate aldolase</fullName>
    </submittedName>
</protein>
<comment type="caution">
    <text evidence="6">The sequence shown here is derived from an EMBL/GenBank/DDBJ whole genome shotgun (WGS) entry which is preliminary data.</text>
</comment>
<evidence type="ECO:0000256" key="4">
    <source>
        <dbReference type="ARBA" id="ARBA00023239"/>
    </source>
</evidence>
<proteinExistence type="inferred from homology"/>
<dbReference type="GO" id="GO:0016829">
    <property type="term" value="F:lyase activity"/>
    <property type="evidence" value="ECO:0007669"/>
    <property type="project" value="UniProtKB-KW"/>
</dbReference>
<dbReference type="AlphaFoldDB" id="A0A3D1JCV1"/>
<dbReference type="InterPro" id="IPR013785">
    <property type="entry name" value="Aldolase_TIM"/>
</dbReference>
<dbReference type="SUPFAM" id="SSF51569">
    <property type="entry name" value="Aldolase"/>
    <property type="match status" value="1"/>
</dbReference>
<dbReference type="STRING" id="229919.GCA_001050195_02595"/>
<dbReference type="EMBL" id="DPBP01000004">
    <property type="protein sequence ID" value="HCE16401.1"/>
    <property type="molecule type" value="Genomic_DNA"/>
</dbReference>
<dbReference type="Gene3D" id="3.20.20.70">
    <property type="entry name" value="Aldolase class I"/>
    <property type="match status" value="1"/>
</dbReference>
<gene>
    <name evidence="6" type="ORF">DEQ80_00940</name>
</gene>
<name>A0A3D1JCV1_9CHLR</name>
<dbReference type="PROSITE" id="PS00160">
    <property type="entry name" value="ALDOLASE_KDPG_KHG_2"/>
    <property type="match status" value="1"/>
</dbReference>
<reference evidence="6 7" key="1">
    <citation type="journal article" date="2018" name="Nat. Biotechnol.">
        <title>A standardized bacterial taxonomy based on genome phylogeny substantially revises the tree of life.</title>
        <authorList>
            <person name="Parks D.H."/>
            <person name="Chuvochina M."/>
            <person name="Waite D.W."/>
            <person name="Rinke C."/>
            <person name="Skarshewski A."/>
            <person name="Chaumeil P.A."/>
            <person name="Hugenholtz P."/>
        </authorList>
    </citation>
    <scope>NUCLEOTIDE SEQUENCE [LARGE SCALE GENOMIC DNA]</scope>
    <source>
        <strain evidence="6">UBA8781</strain>
    </source>
</reference>
<evidence type="ECO:0000256" key="1">
    <source>
        <dbReference type="ARBA" id="ARBA00004761"/>
    </source>
</evidence>
<organism evidence="6 7">
    <name type="scientific">Anaerolinea thermolimosa</name>
    <dbReference type="NCBI Taxonomy" id="229919"/>
    <lineage>
        <taxon>Bacteria</taxon>
        <taxon>Bacillati</taxon>
        <taxon>Chloroflexota</taxon>
        <taxon>Anaerolineae</taxon>
        <taxon>Anaerolineales</taxon>
        <taxon>Anaerolineaceae</taxon>
        <taxon>Anaerolinea</taxon>
    </lineage>
</organism>
<dbReference type="NCBIfam" id="TIGR01182">
    <property type="entry name" value="eda"/>
    <property type="match status" value="1"/>
</dbReference>
<evidence type="ECO:0000256" key="3">
    <source>
        <dbReference type="ARBA" id="ARBA00011233"/>
    </source>
</evidence>
<dbReference type="InterPro" id="IPR031338">
    <property type="entry name" value="KDPG/KHG_AS_2"/>
</dbReference>